<dbReference type="SUPFAM" id="SSF52540">
    <property type="entry name" value="P-loop containing nucleoside triphosphate hydrolases"/>
    <property type="match status" value="1"/>
</dbReference>
<organism evidence="6 7">
    <name type="scientific">Faecalibacterium prausnitzii SL3/3</name>
    <dbReference type="NCBI Taxonomy" id="657322"/>
    <lineage>
        <taxon>Bacteria</taxon>
        <taxon>Bacillati</taxon>
        <taxon>Bacillota</taxon>
        <taxon>Clostridia</taxon>
        <taxon>Eubacteriales</taxon>
        <taxon>Oscillospiraceae</taxon>
        <taxon>Faecalibacterium</taxon>
    </lineage>
</organism>
<evidence type="ECO:0000313" key="6">
    <source>
        <dbReference type="EMBL" id="CBL02943.1"/>
    </source>
</evidence>
<name>D4K5T4_9FIRM</name>
<evidence type="ECO:0000256" key="3">
    <source>
        <dbReference type="ARBA" id="ARBA00022840"/>
    </source>
</evidence>
<dbReference type="PROSITE" id="PS51192">
    <property type="entry name" value="HELICASE_ATP_BIND_1"/>
    <property type="match status" value="1"/>
</dbReference>
<dbReference type="EMBL" id="FP929046">
    <property type="protein sequence ID" value="CBL02943.1"/>
    <property type="molecule type" value="Genomic_DNA"/>
</dbReference>
<dbReference type="PATRIC" id="fig|657322.3.peg.2713"/>
<dbReference type="HOGENOM" id="CLU_452530_0_0_9"/>
<dbReference type="GO" id="GO:0016787">
    <property type="term" value="F:hydrolase activity"/>
    <property type="evidence" value="ECO:0007669"/>
    <property type="project" value="UniProtKB-KW"/>
</dbReference>
<dbReference type="SMART" id="SM00487">
    <property type="entry name" value="DEXDc"/>
    <property type="match status" value="1"/>
</dbReference>
<feature type="region of interest" description="Disordered" evidence="4">
    <location>
        <begin position="55"/>
        <end position="83"/>
    </location>
</feature>
<dbReference type="GO" id="GO:0003677">
    <property type="term" value="F:DNA binding"/>
    <property type="evidence" value="ECO:0007669"/>
    <property type="project" value="InterPro"/>
</dbReference>
<protein>
    <submittedName>
        <fullName evidence="6">DEAD/DEAH box helicase</fullName>
    </submittedName>
</protein>
<accession>D4K5T4</accession>
<gene>
    <name evidence="6" type="ORF">FPR_28420</name>
</gene>
<proteinExistence type="predicted"/>
<evidence type="ECO:0000313" key="7">
    <source>
        <dbReference type="Proteomes" id="UP000007059"/>
    </source>
</evidence>
<dbReference type="GO" id="GO:0005524">
    <property type="term" value="F:ATP binding"/>
    <property type="evidence" value="ECO:0007669"/>
    <property type="project" value="UniProtKB-KW"/>
</dbReference>
<reference evidence="6 7" key="2">
    <citation type="submission" date="2010-03" db="EMBL/GenBank/DDBJ databases">
        <authorList>
            <person name="Pajon A."/>
        </authorList>
    </citation>
    <scope>NUCLEOTIDE SEQUENCE [LARGE SCALE GENOMIC DNA]</scope>
    <source>
        <strain evidence="6 7">SL3/3</strain>
    </source>
</reference>
<keyword evidence="1" id="KW-0547">Nucleotide-binding</keyword>
<dbReference type="Proteomes" id="UP000007059">
    <property type="component" value="Chromosome"/>
</dbReference>
<dbReference type="InterPro" id="IPR006935">
    <property type="entry name" value="Helicase/UvrB_N"/>
</dbReference>
<evidence type="ECO:0000256" key="2">
    <source>
        <dbReference type="ARBA" id="ARBA00022801"/>
    </source>
</evidence>
<dbReference type="PANTHER" id="PTHR24031">
    <property type="entry name" value="RNA HELICASE"/>
    <property type="match status" value="1"/>
</dbReference>
<evidence type="ECO:0000259" key="5">
    <source>
        <dbReference type="PROSITE" id="PS51192"/>
    </source>
</evidence>
<evidence type="ECO:0000256" key="4">
    <source>
        <dbReference type="SAM" id="MobiDB-lite"/>
    </source>
</evidence>
<dbReference type="InterPro" id="IPR014001">
    <property type="entry name" value="Helicase_ATP-bd"/>
</dbReference>
<feature type="compositionally biased region" description="Acidic residues" evidence="4">
    <location>
        <begin position="63"/>
        <end position="75"/>
    </location>
</feature>
<dbReference type="eggNOG" id="ENOG5033HAZ">
    <property type="taxonomic scope" value="Bacteria"/>
</dbReference>
<keyword evidence="3" id="KW-0067">ATP-binding</keyword>
<feature type="domain" description="Helicase ATP-binding" evidence="5">
    <location>
        <begin position="94"/>
        <end position="271"/>
    </location>
</feature>
<dbReference type="InterPro" id="IPR027417">
    <property type="entry name" value="P-loop_NTPase"/>
</dbReference>
<dbReference type="RefSeq" id="WP_015538373.1">
    <property type="nucleotide sequence ID" value="NC_021020.1"/>
</dbReference>
<reference evidence="6 7" key="1">
    <citation type="submission" date="2010-03" db="EMBL/GenBank/DDBJ databases">
        <title>The genome sequence of Faecalibacterium prausnitzii SL3/3.</title>
        <authorList>
            <consortium name="metaHIT consortium -- http://www.metahit.eu/"/>
            <person name="Pajon A."/>
            <person name="Turner K."/>
            <person name="Parkhill J."/>
            <person name="Duncan S."/>
            <person name="Flint H."/>
        </authorList>
    </citation>
    <scope>NUCLEOTIDE SEQUENCE [LARGE SCALE GENOMIC DNA]</scope>
    <source>
        <strain evidence="6 7">SL3/3</strain>
    </source>
</reference>
<dbReference type="KEGG" id="fpa:FPR_28420"/>
<evidence type="ECO:0000256" key="1">
    <source>
        <dbReference type="ARBA" id="ARBA00022741"/>
    </source>
</evidence>
<dbReference type="GO" id="GO:0004386">
    <property type="term" value="F:helicase activity"/>
    <property type="evidence" value="ECO:0007669"/>
    <property type="project" value="UniProtKB-KW"/>
</dbReference>
<sequence length="603" mass="71523">MSDEEKRWPFDGFYLKLVEAQREYEQEQHIDPASLTEEERQQKLQEILDCIKASRKKKKEADEQLDPIVPEEEPETAGATPQPAKQYITDLVGEDYKNWHGIVVLDAGTNSGKTYFILKTLLPWAYEHRKRILILCNREALRNQIERDVNRLGSIEVSYEDYDPALGGIVNKPAIDNKYEHTIRVETYQWLETFLQRNEDAAKTYLRSFDYIVSDEYHYMVTDASFNDHVDASYEAIKELWTTKTCIFMSATARPFFDYWELRKMIPKGQHYRLPMDYRFVSRVKFFYRDDDELDIIRRVQPGEKILVFVNTIAKLRKLRDTLKAEGIEDVACLCSKYRQEAEEFDKLDDVLVGNVLQHQVTLTTTTLYNGVDMKDRALKYIVSELWNPLVNAQILGRKRPLDEGDTCAVYLLHYPKERLEGELKKIEKYQLEPVKAYRKWFDDRKAWKAYLHQPETVEILKKSHTVVLDPREGEYCWRKRATLQALVERVFLLQMLEQGYQTELLKKIDESLLAKVERLEPPLLEYLDDHLNEERYYQDWQKIFFELGHIYNKADGHAEKSLPSHTFARQWLQHYGYDLGSKQKRFEAGQKKMVWWVTKLEN</sequence>
<keyword evidence="2" id="KW-0378">Hydrolase</keyword>
<dbReference type="Gene3D" id="3.40.50.300">
    <property type="entry name" value="P-loop containing nucleotide triphosphate hydrolases"/>
    <property type="match status" value="2"/>
</dbReference>
<keyword evidence="6" id="KW-0347">Helicase</keyword>
<dbReference type="AlphaFoldDB" id="D4K5T4"/>
<dbReference type="Pfam" id="PF04851">
    <property type="entry name" value="ResIII"/>
    <property type="match status" value="1"/>
</dbReference>